<comment type="caution">
    <text evidence="4">The sequence shown here is derived from an EMBL/GenBank/DDBJ whole genome shotgun (WGS) entry which is preliminary data.</text>
</comment>
<dbReference type="Gene3D" id="1.25.40.10">
    <property type="entry name" value="Tetratricopeptide repeat domain"/>
    <property type="match status" value="3"/>
</dbReference>
<name>R6SPG3_9FIRM</name>
<sequence>MDNDAAMYIKNGDYNSACEIADEYYEQFKLDESEEILNEMYDKLIDEYGTGSEEAIRCLSKIALVNREKHNFDYALSLYNTVLEWYDQNDMLFESNALNTMVEIATIFNHYNRYDEAYALLGKAYDISSEIYGKNDSESCHILFKIADCCEELGRYEEAVLCYEQLIETYESDKNDCSESLALAYNGLSYTYRKMGQLEKAKELCEKAVEIMKENGAQDSTNLLLILNELCGIYSRLEMYDKEFSLRKDVLKRAEELYGFEHYNVNIAKSNLADAYESLGDYKKAAELFKECYDWSVTNLGENHGETVRNLNRLAQALRKTGKYDEAICLIEKVYIHLSETLGENHPDTIDAMESLAFCYANKEEYGIAKEMIRKAIELSRSKYRSCARYFYLCESYIFMCALNGDYSETIELVGKLEQFSKTFSEPVENGLDEFMAIAYKGLDRFDKAAFYQRKSIEFYKGVRPKDHPEILQAELELADILFEKEEYPEALKICLSLSEKLEKSCQREQDRLNNTVLTARIYTATGKHSQAGALLDTLLESTDKEQYKDIYADALFASAENNKLLKQYATALKQAEQSLEIRRKVYKSTSSKIVDSVNQCNEINKLIKKEKQNETM</sequence>
<dbReference type="PROSITE" id="PS50005">
    <property type="entry name" value="TPR"/>
    <property type="match status" value="1"/>
</dbReference>
<dbReference type="SUPFAM" id="SSF48452">
    <property type="entry name" value="TPR-like"/>
    <property type="match status" value="4"/>
</dbReference>
<dbReference type="AlphaFoldDB" id="R6SPG3"/>
<evidence type="ECO:0000313" key="5">
    <source>
        <dbReference type="Proteomes" id="UP000018142"/>
    </source>
</evidence>
<dbReference type="PANTHER" id="PTHR45641:SF19">
    <property type="entry name" value="NEPHROCYSTIN-3"/>
    <property type="match status" value="1"/>
</dbReference>
<keyword evidence="1" id="KW-0677">Repeat</keyword>
<evidence type="ECO:0000256" key="3">
    <source>
        <dbReference type="PROSITE-ProRule" id="PRU00339"/>
    </source>
</evidence>
<dbReference type="SMART" id="SM00028">
    <property type="entry name" value="TPR"/>
    <property type="match status" value="9"/>
</dbReference>
<dbReference type="EMBL" id="CBFJ010000170">
    <property type="protein sequence ID" value="CDC48492.1"/>
    <property type="molecule type" value="Genomic_DNA"/>
</dbReference>
<reference evidence="4" key="1">
    <citation type="submission" date="2012-11" db="EMBL/GenBank/DDBJ databases">
        <title>Dependencies among metagenomic species, viruses, plasmids and units of genetic variation.</title>
        <authorList>
            <person name="Nielsen H.B."/>
            <person name="Almeida M."/>
            <person name="Juncker A.S."/>
            <person name="Rasmussen S."/>
            <person name="Li J."/>
            <person name="Sunagawa S."/>
            <person name="Plichta D."/>
            <person name="Gautier L."/>
            <person name="Le Chatelier E."/>
            <person name="Peletier E."/>
            <person name="Bonde I."/>
            <person name="Nielsen T."/>
            <person name="Manichanh C."/>
            <person name="Arumugam M."/>
            <person name="Batto J."/>
            <person name="Santos M.B.Q.D."/>
            <person name="Blom N."/>
            <person name="Borruel N."/>
            <person name="Burgdorf K.S."/>
            <person name="Boumezbeur F."/>
            <person name="Casellas F."/>
            <person name="Dore J."/>
            <person name="Guarner F."/>
            <person name="Hansen T."/>
            <person name="Hildebrand F."/>
            <person name="Kaas R.S."/>
            <person name="Kennedy S."/>
            <person name="Kristiansen K."/>
            <person name="Kultima J.R."/>
            <person name="Leonard P."/>
            <person name="Levenez F."/>
            <person name="Lund O."/>
            <person name="Moumen B."/>
            <person name="Le Paslier D."/>
            <person name="Pons N."/>
            <person name="Pedersen O."/>
            <person name="Prifti E."/>
            <person name="Qin J."/>
            <person name="Raes J."/>
            <person name="Tap J."/>
            <person name="Tims S."/>
            <person name="Ussery D.W."/>
            <person name="Yamada T."/>
            <person name="MetaHit consortium"/>
            <person name="Renault P."/>
            <person name="Sicheritz-Ponten T."/>
            <person name="Bork P."/>
            <person name="Wang J."/>
            <person name="Brunak S."/>
            <person name="Ehrlich S.D."/>
        </authorList>
    </citation>
    <scope>NUCLEOTIDE SEQUENCE [LARGE SCALE GENOMIC DNA]</scope>
</reference>
<dbReference type="Pfam" id="PF13424">
    <property type="entry name" value="TPR_12"/>
    <property type="match status" value="2"/>
</dbReference>
<dbReference type="Proteomes" id="UP000018142">
    <property type="component" value="Unassembled WGS sequence"/>
</dbReference>
<evidence type="ECO:0000256" key="1">
    <source>
        <dbReference type="ARBA" id="ARBA00022737"/>
    </source>
</evidence>
<evidence type="ECO:0000256" key="2">
    <source>
        <dbReference type="ARBA" id="ARBA00022803"/>
    </source>
</evidence>
<gene>
    <name evidence="4" type="ORF">BN788_00429</name>
</gene>
<proteinExistence type="predicted"/>
<accession>R6SPG3</accession>
<dbReference type="InterPro" id="IPR011990">
    <property type="entry name" value="TPR-like_helical_dom_sf"/>
</dbReference>
<dbReference type="InterPro" id="IPR019734">
    <property type="entry name" value="TPR_rpt"/>
</dbReference>
<dbReference type="PANTHER" id="PTHR45641">
    <property type="entry name" value="TETRATRICOPEPTIDE REPEAT PROTEIN (AFU_ORTHOLOGUE AFUA_6G03870)"/>
    <property type="match status" value="1"/>
</dbReference>
<evidence type="ECO:0000313" key="4">
    <source>
        <dbReference type="EMBL" id="CDC48492.1"/>
    </source>
</evidence>
<keyword evidence="2 3" id="KW-0802">TPR repeat</keyword>
<feature type="repeat" description="TPR" evidence="3">
    <location>
        <begin position="182"/>
        <end position="215"/>
    </location>
</feature>
<organism evidence="4 5">
    <name type="scientific">[Eubacterium] siraeum CAG:80</name>
    <dbReference type="NCBI Taxonomy" id="1263080"/>
    <lineage>
        <taxon>Bacteria</taxon>
        <taxon>Bacillati</taxon>
        <taxon>Bacillota</taxon>
        <taxon>Clostridia</taxon>
        <taxon>Eubacteriales</taxon>
        <taxon>Oscillospiraceae</taxon>
        <taxon>Oscillospiraceae incertae sedis</taxon>
    </lineage>
</organism>
<protein>
    <submittedName>
        <fullName evidence="4">TPR repeat-containing protein</fullName>
    </submittedName>
</protein>
<dbReference type="Pfam" id="PF13181">
    <property type="entry name" value="TPR_8"/>
    <property type="match status" value="2"/>
</dbReference>